<dbReference type="RefSeq" id="WP_168276261.1">
    <property type="nucleotide sequence ID" value="NZ_WIEZ01000007.1"/>
</dbReference>
<organism evidence="1 2">
    <name type="scientific">Rhizobium leguminosarum bv. viciae</name>
    <dbReference type="NCBI Taxonomy" id="387"/>
    <lineage>
        <taxon>Bacteria</taxon>
        <taxon>Pseudomonadati</taxon>
        <taxon>Pseudomonadota</taxon>
        <taxon>Alphaproteobacteria</taxon>
        <taxon>Hyphomicrobiales</taxon>
        <taxon>Rhizobiaceae</taxon>
        <taxon>Rhizobium/Agrobacterium group</taxon>
        <taxon>Rhizobium</taxon>
    </lineage>
</organism>
<evidence type="ECO:0000313" key="1">
    <source>
        <dbReference type="EMBL" id="NKM46018.1"/>
    </source>
</evidence>
<reference evidence="1" key="1">
    <citation type="submission" date="2019-10" db="EMBL/GenBank/DDBJ databases">
        <title>Rhizobium leguminosarum symbiovar viciae collection.</title>
        <authorList>
            <person name="Boivin S."/>
            <person name="Lepetit M."/>
        </authorList>
    </citation>
    <scope>NUCLEOTIDE SEQUENCE</scope>
    <source>
        <strain evidence="1">L143</strain>
    </source>
</reference>
<dbReference type="EMBL" id="WIEZ01000007">
    <property type="protein sequence ID" value="NKM46018.1"/>
    <property type="molecule type" value="Genomic_DNA"/>
</dbReference>
<accession>A0A8I2KFD0</accession>
<name>A0A8I2KFD0_RHILV</name>
<gene>
    <name evidence="1" type="ORF">GFL91_13650</name>
</gene>
<protein>
    <submittedName>
        <fullName evidence="1">Uncharacterized protein</fullName>
    </submittedName>
</protein>
<sequence length="74" mass="8276">MQHRLLIGPQSMTRVEQIITQGHSPVRIARAIYVRRREMLIVLRESNLTRAQDDNGIGKSTVKHAGACGLAAKR</sequence>
<dbReference type="Proteomes" id="UP000662259">
    <property type="component" value="Unassembled WGS sequence"/>
</dbReference>
<dbReference type="AlphaFoldDB" id="A0A8I2KFD0"/>
<evidence type="ECO:0000313" key="2">
    <source>
        <dbReference type="Proteomes" id="UP000662259"/>
    </source>
</evidence>
<comment type="caution">
    <text evidence="1">The sequence shown here is derived from an EMBL/GenBank/DDBJ whole genome shotgun (WGS) entry which is preliminary data.</text>
</comment>
<proteinExistence type="predicted"/>